<feature type="domain" description="Mce/MlaD" evidence="9">
    <location>
        <begin position="57"/>
        <end position="148"/>
    </location>
</feature>
<feature type="compositionally biased region" description="Basic residues" evidence="7">
    <location>
        <begin position="14"/>
        <end position="23"/>
    </location>
</feature>
<evidence type="ECO:0000256" key="4">
    <source>
        <dbReference type="ARBA" id="ARBA00022692"/>
    </source>
</evidence>
<dbReference type="EMBL" id="BMXP01000002">
    <property type="protein sequence ID" value="GGW79805.1"/>
    <property type="molecule type" value="Genomic_DNA"/>
</dbReference>
<dbReference type="GO" id="GO:0005886">
    <property type="term" value="C:plasma membrane"/>
    <property type="evidence" value="ECO:0007669"/>
    <property type="project" value="UniProtKB-SubCell"/>
</dbReference>
<dbReference type="InterPro" id="IPR051800">
    <property type="entry name" value="PqiA-PqiB_transport"/>
</dbReference>
<keyword evidence="2" id="KW-1003">Cell membrane</keyword>
<feature type="region of interest" description="Disordered" evidence="7">
    <location>
        <begin position="1"/>
        <end position="23"/>
    </location>
</feature>
<keyword evidence="5 8" id="KW-1133">Transmembrane helix</keyword>
<keyword evidence="11" id="KW-1185">Reference proteome</keyword>
<protein>
    <recommendedName>
        <fullName evidence="9">Mce/MlaD domain-containing protein</fullName>
    </recommendedName>
</protein>
<dbReference type="PANTHER" id="PTHR30462:SF0">
    <property type="entry name" value="INTERMEMBRANE TRANSPORT PROTEIN YEBT"/>
    <property type="match status" value="1"/>
</dbReference>
<dbReference type="RefSeq" id="WP_189404153.1">
    <property type="nucleotide sequence ID" value="NZ_BMXP01000002.1"/>
</dbReference>
<evidence type="ECO:0000313" key="11">
    <source>
        <dbReference type="Proteomes" id="UP000631300"/>
    </source>
</evidence>
<proteinExistence type="predicted"/>
<evidence type="ECO:0000259" key="9">
    <source>
        <dbReference type="Pfam" id="PF02470"/>
    </source>
</evidence>
<dbReference type="AlphaFoldDB" id="A0A918JGK0"/>
<evidence type="ECO:0000256" key="8">
    <source>
        <dbReference type="SAM" id="Phobius"/>
    </source>
</evidence>
<sequence length="324" mass="35919">MNEYGHDSDNSGTQKRRRYKRKAKVSEGAGRHWVWLIPVFAIALTSFIVWRNLPPEGEQIIISITDADGIKKGQTRLRYKGMDVGDVESMTFNSELSQVDVTLHVNKEMMPLMRDNTQFWVVRPEFSTSGVSGIATIVSGPYITFKPGEGDAQRKFQALDRPPILKRDGTRVEIVSGQLHNIAPGDSIYYKEVPVGKVYAYQLQSEKVILYGQIHAPYDKLLRTNSVFWEQSGVEMDVGLTGVSVSSNPIVSLLNGGLSFATPAEFGKRASPGARFSLAQDPDEEWKNWTPAIDLPERIIDQEGESHGSKDLVSSTAKSAVSGK</sequence>
<name>A0A918JGK0_9ALTE</name>
<evidence type="ECO:0000256" key="1">
    <source>
        <dbReference type="ARBA" id="ARBA00004533"/>
    </source>
</evidence>
<keyword evidence="6 8" id="KW-0472">Membrane</keyword>
<keyword evidence="4 8" id="KW-0812">Transmembrane</keyword>
<feature type="compositionally biased region" description="Basic and acidic residues" evidence="7">
    <location>
        <begin position="299"/>
        <end position="310"/>
    </location>
</feature>
<evidence type="ECO:0000313" key="10">
    <source>
        <dbReference type="EMBL" id="GGW79805.1"/>
    </source>
</evidence>
<dbReference type="InterPro" id="IPR003399">
    <property type="entry name" value="Mce/MlaD"/>
</dbReference>
<keyword evidence="3" id="KW-0997">Cell inner membrane</keyword>
<reference evidence="10" key="1">
    <citation type="journal article" date="2014" name="Int. J. Syst. Evol. Microbiol.">
        <title>Complete genome sequence of Corynebacterium casei LMG S-19264T (=DSM 44701T), isolated from a smear-ripened cheese.</title>
        <authorList>
            <consortium name="US DOE Joint Genome Institute (JGI-PGF)"/>
            <person name="Walter F."/>
            <person name="Albersmeier A."/>
            <person name="Kalinowski J."/>
            <person name="Ruckert C."/>
        </authorList>
    </citation>
    <scope>NUCLEOTIDE SEQUENCE</scope>
    <source>
        <strain evidence="10">KCTC 22164</strain>
    </source>
</reference>
<organism evidence="10 11">
    <name type="scientific">Alteromonas halophila</name>
    <dbReference type="NCBI Taxonomy" id="516698"/>
    <lineage>
        <taxon>Bacteria</taxon>
        <taxon>Pseudomonadati</taxon>
        <taxon>Pseudomonadota</taxon>
        <taxon>Gammaproteobacteria</taxon>
        <taxon>Alteromonadales</taxon>
        <taxon>Alteromonadaceae</taxon>
        <taxon>Alteromonas/Salinimonas group</taxon>
        <taxon>Alteromonas</taxon>
    </lineage>
</organism>
<accession>A0A918JGK0</accession>
<dbReference type="Proteomes" id="UP000631300">
    <property type="component" value="Unassembled WGS sequence"/>
</dbReference>
<reference evidence="10" key="2">
    <citation type="submission" date="2020-09" db="EMBL/GenBank/DDBJ databases">
        <authorList>
            <person name="Sun Q."/>
            <person name="Kim S."/>
        </authorList>
    </citation>
    <scope>NUCLEOTIDE SEQUENCE</scope>
    <source>
        <strain evidence="10">KCTC 22164</strain>
    </source>
</reference>
<feature type="transmembrane region" description="Helical" evidence="8">
    <location>
        <begin position="32"/>
        <end position="50"/>
    </location>
</feature>
<comment type="caution">
    <text evidence="10">The sequence shown here is derived from an EMBL/GenBank/DDBJ whole genome shotgun (WGS) entry which is preliminary data.</text>
</comment>
<evidence type="ECO:0000256" key="3">
    <source>
        <dbReference type="ARBA" id="ARBA00022519"/>
    </source>
</evidence>
<evidence type="ECO:0000256" key="6">
    <source>
        <dbReference type="ARBA" id="ARBA00023136"/>
    </source>
</evidence>
<evidence type="ECO:0000256" key="2">
    <source>
        <dbReference type="ARBA" id="ARBA00022475"/>
    </source>
</evidence>
<evidence type="ECO:0000256" key="5">
    <source>
        <dbReference type="ARBA" id="ARBA00022989"/>
    </source>
</evidence>
<evidence type="ECO:0000256" key="7">
    <source>
        <dbReference type="SAM" id="MobiDB-lite"/>
    </source>
</evidence>
<dbReference type="PANTHER" id="PTHR30462">
    <property type="entry name" value="INTERMEMBRANE TRANSPORT PROTEIN PQIB-RELATED"/>
    <property type="match status" value="1"/>
</dbReference>
<gene>
    <name evidence="10" type="ORF">GCM10007391_10780</name>
</gene>
<feature type="region of interest" description="Disordered" evidence="7">
    <location>
        <begin position="299"/>
        <end position="324"/>
    </location>
</feature>
<comment type="subcellular location">
    <subcellularLocation>
        <location evidence="1">Cell inner membrane</location>
    </subcellularLocation>
</comment>
<feature type="compositionally biased region" description="Polar residues" evidence="7">
    <location>
        <begin position="312"/>
        <end position="324"/>
    </location>
</feature>
<dbReference type="Pfam" id="PF02470">
    <property type="entry name" value="MlaD"/>
    <property type="match status" value="1"/>
</dbReference>